<name>A0A9P8YDH2_9PEZI</name>
<dbReference type="EMBL" id="JAGTJQ010000003">
    <property type="protein sequence ID" value="KAH7036009.1"/>
    <property type="molecule type" value="Genomic_DNA"/>
</dbReference>
<sequence>MVIFDVEPLSRAIICNEPESIVRLLELNPSLVVDMPSFGFDSHLHMALKLGRLNCFEQLLETLQMLEIPGPPPIQGSLQAPMGSRGRYQSHALPEWLVKQCVRQTRDLETDSFLSRDPQRLEASRQPCWYLGPLSLLIVNGCPMRPRYFGWWPRQTSWCPTCPEVYFTELRNRRQQVRALALQLFNPIEIRKFDLDKEILLDRHYASVIQHLQGLDVQVPIHLIDADKGAEPLPLYHGRMDRAVVLREFDHAHHQRLWWAPDPGIHTAVATHLYDAGFRDFEAPLHCGMTLLEYHTAISWMWPRQPSSWNMICWILDHSTRVADILAKPWRAKLELGIPCPIARCVACNPHDVAPLATVAHILSSALGFDMSEHIKVTLYEASGPWRPKLVQVALNSTYRDGTGCVCAPNGRTPFMYLLRGYTDRHLFNQNSSSLATAMAGFIRVCGAEWKIWHFQQAFRLLTFEALWLEHTCELTQEELEEEMSHCVRTGLSGSGSVPDELKKRLFTDIVSKMTEMVQVEFVDAFHPPAPSEKYGSGESSDKKCSVDDYDDGYPPYILSSGAQQTQLQSGPTEFRSSIWRSWLERWTELVDGALVDLNDNAPVDDLKTATEAIGVIWGPPKPNPGINFKPWRRYLPDSDQGSSLEYWAQRLDEI</sequence>
<dbReference type="GeneID" id="70182979"/>
<accession>A0A9P8YDH2</accession>
<dbReference type="OrthoDB" id="1577640at2759"/>
<dbReference type="Proteomes" id="UP000756346">
    <property type="component" value="Unassembled WGS sequence"/>
</dbReference>
<evidence type="ECO:0000313" key="2">
    <source>
        <dbReference type="Proteomes" id="UP000756346"/>
    </source>
</evidence>
<comment type="caution">
    <text evidence="1">The sequence shown here is derived from an EMBL/GenBank/DDBJ whole genome shotgun (WGS) entry which is preliminary data.</text>
</comment>
<evidence type="ECO:0000313" key="1">
    <source>
        <dbReference type="EMBL" id="KAH7036009.1"/>
    </source>
</evidence>
<organism evidence="1 2">
    <name type="scientific">Microdochium trichocladiopsis</name>
    <dbReference type="NCBI Taxonomy" id="1682393"/>
    <lineage>
        <taxon>Eukaryota</taxon>
        <taxon>Fungi</taxon>
        <taxon>Dikarya</taxon>
        <taxon>Ascomycota</taxon>
        <taxon>Pezizomycotina</taxon>
        <taxon>Sordariomycetes</taxon>
        <taxon>Xylariomycetidae</taxon>
        <taxon>Xylariales</taxon>
        <taxon>Microdochiaceae</taxon>
        <taxon>Microdochium</taxon>
    </lineage>
</organism>
<keyword evidence="2" id="KW-1185">Reference proteome</keyword>
<protein>
    <submittedName>
        <fullName evidence="1">Uncharacterized protein</fullName>
    </submittedName>
</protein>
<reference evidence="1" key="1">
    <citation type="journal article" date="2021" name="Nat. Commun.">
        <title>Genetic determinants of endophytism in the Arabidopsis root mycobiome.</title>
        <authorList>
            <person name="Mesny F."/>
            <person name="Miyauchi S."/>
            <person name="Thiergart T."/>
            <person name="Pickel B."/>
            <person name="Atanasova L."/>
            <person name="Karlsson M."/>
            <person name="Huettel B."/>
            <person name="Barry K.W."/>
            <person name="Haridas S."/>
            <person name="Chen C."/>
            <person name="Bauer D."/>
            <person name="Andreopoulos W."/>
            <person name="Pangilinan J."/>
            <person name="LaButti K."/>
            <person name="Riley R."/>
            <person name="Lipzen A."/>
            <person name="Clum A."/>
            <person name="Drula E."/>
            <person name="Henrissat B."/>
            <person name="Kohler A."/>
            <person name="Grigoriev I.V."/>
            <person name="Martin F.M."/>
            <person name="Hacquard S."/>
        </authorList>
    </citation>
    <scope>NUCLEOTIDE SEQUENCE</scope>
    <source>
        <strain evidence="1">MPI-CAGE-CH-0230</strain>
    </source>
</reference>
<dbReference type="RefSeq" id="XP_046016102.1">
    <property type="nucleotide sequence ID" value="XM_046153433.1"/>
</dbReference>
<proteinExistence type="predicted"/>
<dbReference type="AlphaFoldDB" id="A0A9P8YDH2"/>
<gene>
    <name evidence="1" type="ORF">B0I36DRAFT_319524</name>
</gene>